<evidence type="ECO:0000313" key="3">
    <source>
        <dbReference type="Proteomes" id="UP000305948"/>
    </source>
</evidence>
<reference evidence="2 3" key="1">
    <citation type="journal article" date="2019" name="Nat. Ecol. Evol.">
        <title>Megaphylogeny resolves global patterns of mushroom evolution.</title>
        <authorList>
            <person name="Varga T."/>
            <person name="Krizsan K."/>
            <person name="Foldi C."/>
            <person name="Dima B."/>
            <person name="Sanchez-Garcia M."/>
            <person name="Sanchez-Ramirez S."/>
            <person name="Szollosi G.J."/>
            <person name="Szarkandi J.G."/>
            <person name="Papp V."/>
            <person name="Albert L."/>
            <person name="Andreopoulos W."/>
            <person name="Angelini C."/>
            <person name="Antonin V."/>
            <person name="Barry K.W."/>
            <person name="Bougher N.L."/>
            <person name="Buchanan P."/>
            <person name="Buyck B."/>
            <person name="Bense V."/>
            <person name="Catcheside P."/>
            <person name="Chovatia M."/>
            <person name="Cooper J."/>
            <person name="Damon W."/>
            <person name="Desjardin D."/>
            <person name="Finy P."/>
            <person name="Geml J."/>
            <person name="Haridas S."/>
            <person name="Hughes K."/>
            <person name="Justo A."/>
            <person name="Karasinski D."/>
            <person name="Kautmanova I."/>
            <person name="Kiss B."/>
            <person name="Kocsube S."/>
            <person name="Kotiranta H."/>
            <person name="LaButti K.M."/>
            <person name="Lechner B.E."/>
            <person name="Liimatainen K."/>
            <person name="Lipzen A."/>
            <person name="Lukacs Z."/>
            <person name="Mihaltcheva S."/>
            <person name="Morgado L.N."/>
            <person name="Niskanen T."/>
            <person name="Noordeloos M.E."/>
            <person name="Ohm R.A."/>
            <person name="Ortiz-Santana B."/>
            <person name="Ovrebo C."/>
            <person name="Racz N."/>
            <person name="Riley R."/>
            <person name="Savchenko A."/>
            <person name="Shiryaev A."/>
            <person name="Soop K."/>
            <person name="Spirin V."/>
            <person name="Szebenyi C."/>
            <person name="Tomsovsky M."/>
            <person name="Tulloss R.E."/>
            <person name="Uehling J."/>
            <person name="Grigoriev I.V."/>
            <person name="Vagvolgyi C."/>
            <person name="Papp T."/>
            <person name="Martin F.M."/>
            <person name="Miettinen O."/>
            <person name="Hibbett D.S."/>
            <person name="Nagy L.G."/>
        </authorList>
    </citation>
    <scope>NUCLEOTIDE SEQUENCE [LARGE SCALE GENOMIC DNA]</scope>
    <source>
        <strain evidence="2 3">OMC1185</strain>
    </source>
</reference>
<feature type="region of interest" description="Disordered" evidence="1">
    <location>
        <begin position="30"/>
        <end position="65"/>
    </location>
</feature>
<sequence>MVNLELRRHPDEETRELLEKLEREKDYEMALAAQEEENTSLRNPNSEGQDEVMEDSEAVEGADTT</sequence>
<protein>
    <submittedName>
        <fullName evidence="2">Uncharacterized protein</fullName>
    </submittedName>
</protein>
<name>A0A5C3MXM5_9AGAM</name>
<dbReference type="AlphaFoldDB" id="A0A5C3MXM5"/>
<proteinExistence type="predicted"/>
<organism evidence="2 3">
    <name type="scientific">Heliocybe sulcata</name>
    <dbReference type="NCBI Taxonomy" id="5364"/>
    <lineage>
        <taxon>Eukaryota</taxon>
        <taxon>Fungi</taxon>
        <taxon>Dikarya</taxon>
        <taxon>Basidiomycota</taxon>
        <taxon>Agaricomycotina</taxon>
        <taxon>Agaricomycetes</taxon>
        <taxon>Gloeophyllales</taxon>
        <taxon>Gloeophyllaceae</taxon>
        <taxon>Heliocybe</taxon>
    </lineage>
</organism>
<dbReference type="Proteomes" id="UP000305948">
    <property type="component" value="Unassembled WGS sequence"/>
</dbReference>
<keyword evidence="3" id="KW-1185">Reference proteome</keyword>
<feature type="compositionally biased region" description="Acidic residues" evidence="1">
    <location>
        <begin position="48"/>
        <end position="65"/>
    </location>
</feature>
<evidence type="ECO:0000256" key="1">
    <source>
        <dbReference type="SAM" id="MobiDB-lite"/>
    </source>
</evidence>
<evidence type="ECO:0000313" key="2">
    <source>
        <dbReference type="EMBL" id="TFK48498.1"/>
    </source>
</evidence>
<dbReference type="EMBL" id="ML213519">
    <property type="protein sequence ID" value="TFK48498.1"/>
    <property type="molecule type" value="Genomic_DNA"/>
</dbReference>
<gene>
    <name evidence="2" type="ORF">OE88DRAFT_1664345</name>
</gene>
<accession>A0A5C3MXM5</accession>